<dbReference type="GO" id="GO:0005874">
    <property type="term" value="C:microtubule"/>
    <property type="evidence" value="ECO:0007669"/>
    <property type="project" value="UniProtKB-KW"/>
</dbReference>
<evidence type="ECO:0000256" key="2">
    <source>
        <dbReference type="ARBA" id="ARBA00005885"/>
    </source>
</evidence>
<evidence type="ECO:0000256" key="6">
    <source>
        <dbReference type="SAM" id="MobiDB-lite"/>
    </source>
</evidence>
<protein>
    <recommendedName>
        <fullName evidence="7">TPX2 C-terminal domain-containing protein</fullName>
    </recommendedName>
</protein>
<dbReference type="InterPro" id="IPR044806">
    <property type="entry name" value="WVD2/WDL1-4"/>
</dbReference>
<feature type="compositionally biased region" description="Basic and acidic residues" evidence="6">
    <location>
        <begin position="69"/>
        <end position="86"/>
    </location>
</feature>
<dbReference type="InterPro" id="IPR027329">
    <property type="entry name" value="TPX2_C"/>
</dbReference>
<dbReference type="EMBL" id="JAPFFJ010000002">
    <property type="protein sequence ID" value="KAJ6434250.1"/>
    <property type="molecule type" value="Genomic_DNA"/>
</dbReference>
<proteinExistence type="inferred from homology"/>
<evidence type="ECO:0000256" key="1">
    <source>
        <dbReference type="ARBA" id="ARBA00004245"/>
    </source>
</evidence>
<evidence type="ECO:0000313" key="9">
    <source>
        <dbReference type="Proteomes" id="UP001162972"/>
    </source>
</evidence>
<name>A0AAD6L433_9ROSI</name>
<dbReference type="Pfam" id="PF06886">
    <property type="entry name" value="TPX2"/>
    <property type="match status" value="1"/>
</dbReference>
<dbReference type="GO" id="GO:0000226">
    <property type="term" value="P:microtubule cytoskeleton organization"/>
    <property type="evidence" value="ECO:0007669"/>
    <property type="project" value="InterPro"/>
</dbReference>
<sequence length="358" mass="39610">MGLELKRADMEKKPNGLALKFNGVSHDRVHFAPKISGGVIKAKEYMEKETAEESEKQDVLGVKSTNFDVSEKDDKLGAQKPSDDRNSSSPSLKPGGARNARAHHTVPQPFALATDKRLGGNSSTNSSNAQSPASMKKSQQNSPSTARKPLQPDNKKHHDEEDSWSVASSTAVSVRTIKSVTVGTAPTFRSAERAAKRMEYYSKLEEKHRALEKERSQAEERTKEEQEAAIRQLRKNMAYKANPVPNFYYEPPAPKVERKKLPLTRPQSPKLNRRKSCSDAVQTSQEEVGKHCARHRHSISNHKDSTAISTTKAKVQISSQTANGTRKVTGRSKQEHVIAKTVPEKTAELTDADISVHS</sequence>
<feature type="compositionally biased region" description="Basic residues" evidence="6">
    <location>
        <begin position="291"/>
        <end position="300"/>
    </location>
</feature>
<organism evidence="8 9">
    <name type="scientific">Salix udensis</name>
    <dbReference type="NCBI Taxonomy" id="889485"/>
    <lineage>
        <taxon>Eukaryota</taxon>
        <taxon>Viridiplantae</taxon>
        <taxon>Streptophyta</taxon>
        <taxon>Embryophyta</taxon>
        <taxon>Tracheophyta</taxon>
        <taxon>Spermatophyta</taxon>
        <taxon>Magnoliopsida</taxon>
        <taxon>eudicotyledons</taxon>
        <taxon>Gunneridae</taxon>
        <taxon>Pentapetalae</taxon>
        <taxon>rosids</taxon>
        <taxon>fabids</taxon>
        <taxon>Malpighiales</taxon>
        <taxon>Salicaceae</taxon>
        <taxon>Saliceae</taxon>
        <taxon>Salix</taxon>
    </lineage>
</organism>
<comment type="subcellular location">
    <subcellularLocation>
        <location evidence="1">Cytoplasm</location>
        <location evidence="1">Cytoskeleton</location>
    </subcellularLocation>
</comment>
<evidence type="ECO:0000259" key="7">
    <source>
        <dbReference type="Pfam" id="PF06886"/>
    </source>
</evidence>
<evidence type="ECO:0000256" key="3">
    <source>
        <dbReference type="ARBA" id="ARBA00022490"/>
    </source>
</evidence>
<feature type="region of interest" description="Disordered" evidence="6">
    <location>
        <begin position="243"/>
        <end position="335"/>
    </location>
</feature>
<comment type="similarity">
    <text evidence="2">Belongs to the TPX2 family.</text>
</comment>
<keyword evidence="4" id="KW-0493">Microtubule</keyword>
<dbReference type="GO" id="GO:0008017">
    <property type="term" value="F:microtubule binding"/>
    <property type="evidence" value="ECO:0007669"/>
    <property type="project" value="InterPro"/>
</dbReference>
<reference evidence="8 9" key="1">
    <citation type="journal article" date="2023" name="Int. J. Mol. Sci.">
        <title>De Novo Assembly and Annotation of 11 Diverse Shrub Willow (Salix) Genomes Reveals Novel Gene Organization in Sex-Linked Regions.</title>
        <authorList>
            <person name="Hyden B."/>
            <person name="Feng K."/>
            <person name="Yates T.B."/>
            <person name="Jawdy S."/>
            <person name="Cereghino C."/>
            <person name="Smart L.B."/>
            <person name="Muchero W."/>
        </authorList>
    </citation>
    <scope>NUCLEOTIDE SEQUENCE [LARGE SCALE GENOMIC DNA]</scope>
    <source>
        <tissue evidence="8">Shoot tip</tissue>
    </source>
</reference>
<evidence type="ECO:0000256" key="5">
    <source>
        <dbReference type="ARBA" id="ARBA00023212"/>
    </source>
</evidence>
<dbReference type="AlphaFoldDB" id="A0AAD6L433"/>
<evidence type="ECO:0000256" key="4">
    <source>
        <dbReference type="ARBA" id="ARBA00022701"/>
    </source>
</evidence>
<keyword evidence="3" id="KW-0963">Cytoplasm</keyword>
<feature type="compositionally biased region" description="Basic and acidic residues" evidence="6">
    <location>
        <begin position="47"/>
        <end position="58"/>
    </location>
</feature>
<feature type="domain" description="TPX2 C-terminal" evidence="7">
    <location>
        <begin position="187"/>
        <end position="256"/>
    </location>
</feature>
<gene>
    <name evidence="8" type="ORF">OIU84_017867</name>
</gene>
<feature type="region of interest" description="Disordered" evidence="6">
    <location>
        <begin position="47"/>
        <end position="193"/>
    </location>
</feature>
<feature type="compositionally biased region" description="Polar residues" evidence="6">
    <location>
        <begin position="120"/>
        <end position="145"/>
    </location>
</feature>
<evidence type="ECO:0000313" key="8">
    <source>
        <dbReference type="EMBL" id="KAJ6434250.1"/>
    </source>
</evidence>
<keyword evidence="5" id="KW-0206">Cytoskeleton</keyword>
<feature type="compositionally biased region" description="Polar residues" evidence="6">
    <location>
        <begin position="306"/>
        <end position="326"/>
    </location>
</feature>
<keyword evidence="9" id="KW-1185">Reference proteome</keyword>
<dbReference type="PANTHER" id="PTHR46372">
    <property type="entry name" value="PROTEIN WVD2-LIKE 3"/>
    <property type="match status" value="1"/>
</dbReference>
<feature type="compositionally biased region" description="Low complexity" evidence="6">
    <location>
        <begin position="164"/>
        <end position="174"/>
    </location>
</feature>
<dbReference type="Proteomes" id="UP001162972">
    <property type="component" value="Chromosome 13"/>
</dbReference>
<feature type="region of interest" description="Disordered" evidence="6">
    <location>
        <begin position="207"/>
        <end position="227"/>
    </location>
</feature>
<accession>A0AAD6L433</accession>
<comment type="caution">
    <text evidence="8">The sequence shown here is derived from an EMBL/GenBank/DDBJ whole genome shotgun (WGS) entry which is preliminary data.</text>
</comment>
<dbReference type="PANTHER" id="PTHR46372:SF6">
    <property type="entry name" value="PROTEIN WVD2-LIKE 1"/>
    <property type="match status" value="1"/>
</dbReference>